<evidence type="ECO:0000256" key="2">
    <source>
        <dbReference type="PROSITE-ProRule" id="PRU01282"/>
    </source>
</evidence>
<dbReference type="Gene3D" id="3.40.30.10">
    <property type="entry name" value="Glutaredoxin"/>
    <property type="match status" value="1"/>
</dbReference>
<sequence length="121" mass="14360">MEIAENEMLFIYDSNDLQDREALAYAKSLKHYHVKALDVRKHTFTEWQLEEILERLEMEPDDLINQRSAIYLEEYVGVELSREDALKAIRKHTDLIRTPVAIYHDTARLIGSSYEFIKKEM</sequence>
<comment type="similarity">
    <text evidence="1 2">Belongs to the ArsC family.</text>
</comment>
<evidence type="ECO:0000313" key="3">
    <source>
        <dbReference type="EMBL" id="MFH6984886.1"/>
    </source>
</evidence>
<dbReference type="EMBL" id="JBIPKE010000019">
    <property type="protein sequence ID" value="MFH6984886.1"/>
    <property type="molecule type" value="Genomic_DNA"/>
</dbReference>
<name>A0ABW7NB79_9BACT</name>
<keyword evidence="4" id="KW-1185">Reference proteome</keyword>
<dbReference type="PROSITE" id="PS51353">
    <property type="entry name" value="ARSC"/>
    <property type="match status" value="1"/>
</dbReference>
<evidence type="ECO:0000313" key="4">
    <source>
        <dbReference type="Proteomes" id="UP001610063"/>
    </source>
</evidence>
<evidence type="ECO:0000256" key="1">
    <source>
        <dbReference type="ARBA" id="ARBA00007198"/>
    </source>
</evidence>
<dbReference type="RefSeq" id="WP_395418311.1">
    <property type="nucleotide sequence ID" value="NZ_JBIPKE010000019.1"/>
</dbReference>
<organism evidence="3 4">
    <name type="scientific">Marinoscillum luteum</name>
    <dbReference type="NCBI Taxonomy" id="861051"/>
    <lineage>
        <taxon>Bacteria</taxon>
        <taxon>Pseudomonadati</taxon>
        <taxon>Bacteroidota</taxon>
        <taxon>Cytophagia</taxon>
        <taxon>Cytophagales</taxon>
        <taxon>Reichenbachiellaceae</taxon>
        <taxon>Marinoscillum</taxon>
    </lineage>
</organism>
<gene>
    <name evidence="3" type="ORF">ACHKAR_15625</name>
</gene>
<accession>A0ABW7NB79</accession>
<comment type="caution">
    <text evidence="3">The sequence shown here is derived from an EMBL/GenBank/DDBJ whole genome shotgun (WGS) entry which is preliminary data.</text>
</comment>
<protein>
    <submittedName>
        <fullName evidence="3">Arsenate reductase family protein</fullName>
    </submittedName>
</protein>
<dbReference type="InterPro" id="IPR036249">
    <property type="entry name" value="Thioredoxin-like_sf"/>
</dbReference>
<dbReference type="Proteomes" id="UP001610063">
    <property type="component" value="Unassembled WGS sequence"/>
</dbReference>
<reference evidence="3 4" key="1">
    <citation type="journal article" date="2013" name="Int. J. Syst. Evol. Microbiol.">
        <title>Marinoscillum luteum sp. nov., isolated from marine sediment.</title>
        <authorList>
            <person name="Cha I.T."/>
            <person name="Park S.J."/>
            <person name="Kim S.J."/>
            <person name="Kim J.G."/>
            <person name="Jung M.Y."/>
            <person name="Shin K.S."/>
            <person name="Kwon K.K."/>
            <person name="Yang S.H."/>
            <person name="Seo Y.S."/>
            <person name="Rhee S.K."/>
        </authorList>
    </citation>
    <scope>NUCLEOTIDE SEQUENCE [LARGE SCALE GENOMIC DNA]</scope>
    <source>
        <strain evidence="3 4">KCTC 23939</strain>
    </source>
</reference>
<dbReference type="InterPro" id="IPR006660">
    <property type="entry name" value="Arsenate_reductase-like"/>
</dbReference>
<proteinExistence type="inferred from homology"/>
<dbReference type="SUPFAM" id="SSF52833">
    <property type="entry name" value="Thioredoxin-like"/>
    <property type="match status" value="1"/>
</dbReference>